<feature type="region of interest" description="Disordered" evidence="1">
    <location>
        <begin position="422"/>
        <end position="441"/>
    </location>
</feature>
<gene>
    <name evidence="4" type="ORF">LY89DRAFT_770464</name>
</gene>
<keyword evidence="2" id="KW-0472">Membrane</keyword>
<dbReference type="AlphaFoldDB" id="A0A194XLV3"/>
<dbReference type="SUPFAM" id="SSF50494">
    <property type="entry name" value="Trypsin-like serine proteases"/>
    <property type="match status" value="1"/>
</dbReference>
<dbReference type="InterPro" id="IPR009003">
    <property type="entry name" value="Peptidase_S1_PA"/>
</dbReference>
<dbReference type="RefSeq" id="XP_018075580.1">
    <property type="nucleotide sequence ID" value="XM_018221848.1"/>
</dbReference>
<sequence>MAQPQQLQQLEPKLPRLGNPKWKDPERRQSIKIDSRVKMEWRINTPLWVMSCWVASYPARPCLTEAMMQIELLVDNRKNDVWDGEPTSRGCAWDRSMHGRSFSDAQPTIIFSSSSKICRRNAKKIIYDERIKVDPRGIGIQYYEHGPELLSGPLDIQAGLRNISCFSLLSNERTVVHNNEAIQNTSNRQTESLKVRDNLFLNGALVNTEFATCTIGGMLAIGKKTFALTVAHAFEQNISSNEEGGDDSGQVGTLKQKRRLAESTSSQSLDLDWALCSIDWNLFTSSNALRLPDGTMLNPRDVAQGDPIDTSVWVNTGLTGVEKGFVMADYSLVALSGSNKFQRMWIVVLDRPVQNGDSGSWVFDSTTGDWLGHLVAGKMGSEVAYMLLAKDIVKEISEQNGGEDVRLHHELDSVVNSAEMIEEPLSSPQSSGSKQLQTPKNSFGIHQSYAGTKSTAGENPAILKDTVPIGPQLINPAARNITGSPARIRARDPELASSIDDRDKEVHVKDYPHGWPRLAAFMQSNDNFIMFRKFEMLHCRELLHLQGEITVLERQRVALDAADAESPHLRYRLRTNFHEEGGDTAHIDLRVKIRSKLLEYDELVLKYSQMKSLRKSPKIDFRDLFNWISLRKPLYKGEDDWIFHADDFVSLSKQAIWPRWFEILEDYASRSPKRVLQWVKAIFQSHRDDSYDRRYNTSHIKVITACLTTVAVGILLIPAILLFKLDLSRSESLALVIVAVVVFSWCIAFFNTNAKSFTATATYCAVLVLFLNNLVPAKNT</sequence>
<dbReference type="KEGG" id="psco:LY89DRAFT_770464"/>
<dbReference type="EMBL" id="KQ947408">
    <property type="protein sequence ID" value="KUJ21225.1"/>
    <property type="molecule type" value="Genomic_DNA"/>
</dbReference>
<evidence type="ECO:0000259" key="3">
    <source>
        <dbReference type="Pfam" id="PF20237"/>
    </source>
</evidence>
<dbReference type="GeneID" id="28831574"/>
<feature type="transmembrane region" description="Helical" evidence="2">
    <location>
        <begin position="732"/>
        <end position="750"/>
    </location>
</feature>
<evidence type="ECO:0000256" key="1">
    <source>
        <dbReference type="SAM" id="MobiDB-lite"/>
    </source>
</evidence>
<evidence type="ECO:0000313" key="5">
    <source>
        <dbReference type="Proteomes" id="UP000070700"/>
    </source>
</evidence>
<proteinExistence type="predicted"/>
<keyword evidence="2" id="KW-0812">Transmembrane</keyword>
<dbReference type="InterPro" id="IPR046529">
    <property type="entry name" value="DUF6594"/>
</dbReference>
<name>A0A194XLV3_MOLSC</name>
<feature type="compositionally biased region" description="Polar residues" evidence="1">
    <location>
        <begin position="426"/>
        <end position="441"/>
    </location>
</feature>
<feature type="transmembrane region" description="Helical" evidence="2">
    <location>
        <begin position="702"/>
        <end position="723"/>
    </location>
</feature>
<feature type="region of interest" description="Disordered" evidence="1">
    <location>
        <begin position="1"/>
        <end position="28"/>
    </location>
</feature>
<evidence type="ECO:0000313" key="4">
    <source>
        <dbReference type="EMBL" id="KUJ21225.1"/>
    </source>
</evidence>
<organism evidence="4 5">
    <name type="scientific">Mollisia scopiformis</name>
    <name type="common">Conifer needle endophyte fungus</name>
    <name type="synonym">Phialocephala scopiformis</name>
    <dbReference type="NCBI Taxonomy" id="149040"/>
    <lineage>
        <taxon>Eukaryota</taxon>
        <taxon>Fungi</taxon>
        <taxon>Dikarya</taxon>
        <taxon>Ascomycota</taxon>
        <taxon>Pezizomycotina</taxon>
        <taxon>Leotiomycetes</taxon>
        <taxon>Helotiales</taxon>
        <taxon>Mollisiaceae</taxon>
        <taxon>Mollisia</taxon>
    </lineage>
</organism>
<keyword evidence="5" id="KW-1185">Reference proteome</keyword>
<dbReference type="OrthoDB" id="5865767at2759"/>
<feature type="compositionally biased region" description="Low complexity" evidence="1">
    <location>
        <begin position="1"/>
        <end position="12"/>
    </location>
</feature>
<feature type="transmembrane region" description="Helical" evidence="2">
    <location>
        <begin position="756"/>
        <end position="775"/>
    </location>
</feature>
<evidence type="ECO:0000256" key="2">
    <source>
        <dbReference type="SAM" id="Phobius"/>
    </source>
</evidence>
<dbReference type="Pfam" id="PF20237">
    <property type="entry name" value="DUF6594"/>
    <property type="match status" value="1"/>
</dbReference>
<feature type="domain" description="DUF6594" evidence="3">
    <location>
        <begin position="515"/>
        <end position="768"/>
    </location>
</feature>
<dbReference type="PANTHER" id="PTHR34502">
    <property type="entry name" value="DUF6594 DOMAIN-CONTAINING PROTEIN-RELATED"/>
    <property type="match status" value="1"/>
</dbReference>
<dbReference type="Proteomes" id="UP000070700">
    <property type="component" value="Unassembled WGS sequence"/>
</dbReference>
<keyword evidence="2" id="KW-1133">Transmembrane helix</keyword>
<accession>A0A194XLV3</accession>
<protein>
    <recommendedName>
        <fullName evidence="3">DUF6594 domain-containing protein</fullName>
    </recommendedName>
</protein>
<reference evidence="4 5" key="1">
    <citation type="submission" date="2015-10" db="EMBL/GenBank/DDBJ databases">
        <title>Full genome of DAOMC 229536 Phialocephala scopiformis, a fungal endophyte of spruce producing the potent anti-insectan compound rugulosin.</title>
        <authorList>
            <consortium name="DOE Joint Genome Institute"/>
            <person name="Walker A.K."/>
            <person name="Frasz S.L."/>
            <person name="Seifert K.A."/>
            <person name="Miller J.D."/>
            <person name="Mondo S.J."/>
            <person name="Labutti K."/>
            <person name="Lipzen A."/>
            <person name="Dockter R."/>
            <person name="Kennedy M."/>
            <person name="Grigoriev I.V."/>
            <person name="Spatafora J.W."/>
        </authorList>
    </citation>
    <scope>NUCLEOTIDE SEQUENCE [LARGE SCALE GENOMIC DNA]</scope>
    <source>
        <strain evidence="4 5">CBS 120377</strain>
    </source>
</reference>
<dbReference type="InParanoid" id="A0A194XLV3"/>
<dbReference type="PANTHER" id="PTHR34502:SF3">
    <property type="entry name" value="DUF6594 DOMAIN-CONTAINING PROTEIN"/>
    <property type="match status" value="1"/>
</dbReference>